<organism evidence="1 2">
    <name type="scientific">Saccharopolyspora endophytica</name>
    <dbReference type="NCBI Taxonomy" id="543886"/>
    <lineage>
        <taxon>Bacteria</taxon>
        <taxon>Bacillati</taxon>
        <taxon>Actinomycetota</taxon>
        <taxon>Actinomycetes</taxon>
        <taxon>Pseudonocardiales</taxon>
        <taxon>Pseudonocardiaceae</taxon>
        <taxon>Saccharopolyspora</taxon>
    </lineage>
</organism>
<dbReference type="SUPFAM" id="SSF54427">
    <property type="entry name" value="NTF2-like"/>
    <property type="match status" value="1"/>
</dbReference>
<protein>
    <submittedName>
        <fullName evidence="1">Ester cyclase</fullName>
    </submittedName>
</protein>
<evidence type="ECO:0000313" key="2">
    <source>
        <dbReference type="Proteomes" id="UP000674084"/>
    </source>
</evidence>
<gene>
    <name evidence="1" type="ORF">KBO27_01990</name>
</gene>
<dbReference type="InterPro" id="IPR032710">
    <property type="entry name" value="NTF2-like_dom_sf"/>
</dbReference>
<dbReference type="PANTHER" id="PTHR38436:SF1">
    <property type="entry name" value="ESTER CYCLASE"/>
    <property type="match status" value="1"/>
</dbReference>
<name>A0ABS5D8U9_9PSEU</name>
<dbReference type="Pfam" id="PF07366">
    <property type="entry name" value="SnoaL"/>
    <property type="match status" value="1"/>
</dbReference>
<keyword evidence="2" id="KW-1185">Reference proteome</keyword>
<dbReference type="EMBL" id="JAGPXE010000001">
    <property type="protein sequence ID" value="MBQ0922701.1"/>
    <property type="molecule type" value="Genomic_DNA"/>
</dbReference>
<accession>A0ABS5D8U9</accession>
<dbReference type="Gene3D" id="3.10.450.50">
    <property type="match status" value="1"/>
</dbReference>
<dbReference type="PANTHER" id="PTHR38436">
    <property type="entry name" value="POLYKETIDE CYCLASE SNOAL-LIKE DOMAIN"/>
    <property type="match status" value="1"/>
</dbReference>
<dbReference type="Proteomes" id="UP000674084">
    <property type="component" value="Unassembled WGS sequence"/>
</dbReference>
<reference evidence="1 2" key="1">
    <citation type="submission" date="2021-04" db="EMBL/GenBank/DDBJ databases">
        <title>Whole-genome sequencing of Saccharopolyspora endophytica KCTC 19397.</title>
        <authorList>
            <person name="Ay H."/>
            <person name="Saygin H."/>
            <person name="Sahin N."/>
        </authorList>
    </citation>
    <scope>NUCLEOTIDE SEQUENCE [LARGE SCALE GENOMIC DNA]</scope>
    <source>
        <strain evidence="1 2">KCTC 19397</strain>
    </source>
</reference>
<dbReference type="InterPro" id="IPR009959">
    <property type="entry name" value="Cyclase_SnoaL-like"/>
</dbReference>
<proteinExistence type="predicted"/>
<evidence type="ECO:0000313" key="1">
    <source>
        <dbReference type="EMBL" id="MBQ0922701.1"/>
    </source>
</evidence>
<dbReference type="RefSeq" id="WP_210968264.1">
    <property type="nucleotide sequence ID" value="NZ_JAGPXE010000001.1"/>
</dbReference>
<comment type="caution">
    <text evidence="1">The sequence shown here is derived from an EMBL/GenBank/DDBJ whole genome shotgun (WGS) entry which is preliminary data.</text>
</comment>
<sequence length="149" mass="16841">MTEASEVQRRMFECVLQRDFDGLRELCHQEYEYISPDGARHAGAEAAVAVADKYTTAFSDMVFEVVAEYTCGESACVRVYEVSGVHENELEGIAPTWREIHVHLCSIVEIEDGKIRREYDFFDNASLLSQLGVVPTPRSSEQRAQSAWT</sequence>